<keyword evidence="2" id="KW-0378">Hydrolase</keyword>
<dbReference type="Proteomes" id="UP000662783">
    <property type="component" value="Chromosome"/>
</dbReference>
<evidence type="ECO:0000313" key="2">
    <source>
        <dbReference type="EMBL" id="QSE97827.1"/>
    </source>
</evidence>
<feature type="chain" id="PRO_5038145237" evidence="1">
    <location>
        <begin position="19"/>
        <end position="410"/>
    </location>
</feature>
<organism evidence="2 3">
    <name type="scientific">Fulvivirga lutea</name>
    <dbReference type="NCBI Taxonomy" id="2810512"/>
    <lineage>
        <taxon>Bacteria</taxon>
        <taxon>Pseudomonadati</taxon>
        <taxon>Bacteroidota</taxon>
        <taxon>Cytophagia</taxon>
        <taxon>Cytophagales</taxon>
        <taxon>Fulvivirgaceae</taxon>
        <taxon>Fulvivirga</taxon>
    </lineage>
</organism>
<gene>
    <name evidence="2" type="ORF">JR347_01690</name>
</gene>
<accession>A0A975A1S8</accession>
<keyword evidence="2" id="KW-0645">Protease</keyword>
<dbReference type="SUPFAM" id="SSF49464">
    <property type="entry name" value="Carboxypeptidase regulatory domain-like"/>
    <property type="match status" value="1"/>
</dbReference>
<dbReference type="KEGG" id="fuv:JR347_01690"/>
<keyword evidence="1" id="KW-0732">Signal</keyword>
<dbReference type="EMBL" id="CP070608">
    <property type="protein sequence ID" value="QSE97827.1"/>
    <property type="molecule type" value="Genomic_DNA"/>
</dbReference>
<dbReference type="Pfam" id="PF13715">
    <property type="entry name" value="CarbopepD_reg_2"/>
    <property type="match status" value="1"/>
</dbReference>
<evidence type="ECO:0000256" key="1">
    <source>
        <dbReference type="SAM" id="SignalP"/>
    </source>
</evidence>
<sequence length="410" mass="48246">MRLYFLLFFMVLSVGAYSQKTITISGRLIDAETEEPIIFASIGIDGKSVGTVSNTEGKFDFHIPYIYKDHMMVIRMLGYSNIQSKISNYTNSDTVTFRMNKASKVLEEIVIRDSLTGGDIVSAAISKIDKNFPSEPFLMDGFYRDLKKVGGKYFSLLEAAVKIYDEDYKEPNNKNRLHERVALMEVRKSLGYSNKFTRYFEQYNLLEDLLLHNNIRYRQFPEQEVFYNSFKRGKTTMYNGKQVHVALGNFLVPDNGGTMFIKLFVEVESYSIVRMEYERTFNNEILRKKGDLVSKYVSDVKTIDFKEYLGKMYLNLITLRSRINWHDEDTDQLKFETELQQELLINNIETNPDERIGRTEKMRRYGLQYQDERYNKEFWENYNVIKDTPLDEEIVADLEELGTLEEQFEY</sequence>
<name>A0A975A1S8_9BACT</name>
<keyword evidence="3" id="KW-1185">Reference proteome</keyword>
<dbReference type="GO" id="GO:0004180">
    <property type="term" value="F:carboxypeptidase activity"/>
    <property type="evidence" value="ECO:0007669"/>
    <property type="project" value="UniProtKB-KW"/>
</dbReference>
<dbReference type="RefSeq" id="WP_205722335.1">
    <property type="nucleotide sequence ID" value="NZ_CP070608.1"/>
</dbReference>
<reference evidence="2" key="1">
    <citation type="submission" date="2021-02" db="EMBL/GenBank/DDBJ databases">
        <title>Fulvivirga sp. S481 isolated from sea water.</title>
        <authorList>
            <person name="Bae S.S."/>
            <person name="Baek K."/>
        </authorList>
    </citation>
    <scope>NUCLEOTIDE SEQUENCE</scope>
    <source>
        <strain evidence="2">S481</strain>
    </source>
</reference>
<protein>
    <submittedName>
        <fullName evidence="2">Carboxypeptidase-like regulatory domain-containing protein</fullName>
    </submittedName>
</protein>
<dbReference type="InterPro" id="IPR008969">
    <property type="entry name" value="CarboxyPept-like_regulatory"/>
</dbReference>
<keyword evidence="2" id="KW-0121">Carboxypeptidase</keyword>
<dbReference type="AlphaFoldDB" id="A0A975A1S8"/>
<feature type="signal peptide" evidence="1">
    <location>
        <begin position="1"/>
        <end position="18"/>
    </location>
</feature>
<proteinExistence type="predicted"/>
<evidence type="ECO:0000313" key="3">
    <source>
        <dbReference type="Proteomes" id="UP000662783"/>
    </source>
</evidence>